<sequence>MPGPSPSWGGTGRDHPGHPLLDDYLAFVAARARTNTWLAVASDLKIFFGVVAKAPELVNAADVFAFLASQRAPAWARGRAARGRRAWPGGTYDRPPVVECAWPVRLPRGRGDSGVSRSPVPTSLAPAAPVLGAGRAVCR</sequence>
<name>X7ZB89_MYCXE</name>
<reference evidence="1" key="1">
    <citation type="submission" date="2014-01" db="EMBL/GenBank/DDBJ databases">
        <authorList>
            <person name="Brown-Elliot B."/>
            <person name="Wallace R."/>
            <person name="Lenaerts A."/>
            <person name="Ordway D."/>
            <person name="DeGroote M.A."/>
            <person name="Parker T."/>
            <person name="Sizemore C."/>
            <person name="Tallon L.J."/>
            <person name="Sadzewicz L.K."/>
            <person name="Sengamalay N."/>
            <person name="Fraser C.M."/>
            <person name="Hine E."/>
            <person name="Shefchek K.A."/>
            <person name="Das S.P."/>
            <person name="Tettelin H."/>
        </authorList>
    </citation>
    <scope>NUCLEOTIDE SEQUENCE [LARGE SCALE GENOMIC DNA]</scope>
    <source>
        <strain evidence="1">4042</strain>
    </source>
</reference>
<proteinExistence type="predicted"/>
<gene>
    <name evidence="1" type="ORF">I553_1018</name>
</gene>
<evidence type="ECO:0000313" key="1">
    <source>
        <dbReference type="EMBL" id="EUA16043.1"/>
    </source>
</evidence>
<comment type="caution">
    <text evidence="1">The sequence shown here is derived from an EMBL/GenBank/DDBJ whole genome shotgun (WGS) entry which is preliminary data.</text>
</comment>
<organism evidence="1">
    <name type="scientific">Mycobacterium xenopi 4042</name>
    <dbReference type="NCBI Taxonomy" id="1299334"/>
    <lineage>
        <taxon>Bacteria</taxon>
        <taxon>Bacillati</taxon>
        <taxon>Actinomycetota</taxon>
        <taxon>Actinomycetes</taxon>
        <taxon>Mycobacteriales</taxon>
        <taxon>Mycobacteriaceae</taxon>
        <taxon>Mycobacterium</taxon>
    </lineage>
</organism>
<accession>X7ZB89</accession>
<dbReference type="EMBL" id="JAOB01000080">
    <property type="protein sequence ID" value="EUA16043.1"/>
    <property type="molecule type" value="Genomic_DNA"/>
</dbReference>
<dbReference type="AlphaFoldDB" id="X7ZB89"/>
<protein>
    <submittedName>
        <fullName evidence="1">Integrase family domain protein</fullName>
    </submittedName>
</protein>